<accession>A0A832QCG9</accession>
<evidence type="ECO:0000313" key="2">
    <source>
        <dbReference type="Proteomes" id="UP000576550"/>
    </source>
</evidence>
<protein>
    <submittedName>
        <fullName evidence="1">Uncharacterized protein</fullName>
    </submittedName>
</protein>
<reference evidence="1 2" key="1">
    <citation type="journal article" date="2020" name="Biotechnol. Biofuels">
        <title>New insights from the biogas microbiome by comprehensive genome-resolved metagenomics of nearly 1600 species originating from multiple anaerobic digesters.</title>
        <authorList>
            <person name="Campanaro S."/>
            <person name="Treu L."/>
            <person name="Rodriguez-R L.M."/>
            <person name="Kovalovszki A."/>
            <person name="Ziels R.M."/>
            <person name="Maus I."/>
            <person name="Zhu X."/>
            <person name="Kougias P.G."/>
            <person name="Basile A."/>
            <person name="Luo G."/>
            <person name="Schluter A."/>
            <person name="Konstantinidis K.T."/>
            <person name="Angelidaki I."/>
        </authorList>
    </citation>
    <scope>NUCLEOTIDE SEQUENCE [LARGE SCALE GENOMIC DNA]</scope>
    <source>
        <strain evidence="1">AS05jafATM_89</strain>
    </source>
</reference>
<gene>
    <name evidence="1" type="ORF">GX533_02870</name>
</gene>
<sequence>MNLLIRSCLEIAFFSTIGEAKIEMDKNTEDIFVKMFESFNRLMLAFDRLKVYKDLQEKEGSITNTYQAIEKELGEIWTLTNTSLDIILEFDIPLVYDNMLIEIVMEIQEVITSVEKSLIGAKNK</sequence>
<proteinExistence type="predicted"/>
<dbReference type="AlphaFoldDB" id="A0A832QCG9"/>
<dbReference type="EMBL" id="DUTP01000005">
    <property type="protein sequence ID" value="HHX99590.1"/>
    <property type="molecule type" value="Genomic_DNA"/>
</dbReference>
<comment type="caution">
    <text evidence="1">The sequence shown here is derived from an EMBL/GenBank/DDBJ whole genome shotgun (WGS) entry which is preliminary data.</text>
</comment>
<evidence type="ECO:0000313" key="1">
    <source>
        <dbReference type="EMBL" id="HHX99590.1"/>
    </source>
</evidence>
<name>A0A832QCG9_9BACT</name>
<organism evidence="1 2">
    <name type="scientific">Candidatus Dojkabacteria bacterium</name>
    <dbReference type="NCBI Taxonomy" id="2099670"/>
    <lineage>
        <taxon>Bacteria</taxon>
        <taxon>Candidatus Dojkabacteria</taxon>
    </lineage>
</organism>
<dbReference type="Proteomes" id="UP000576550">
    <property type="component" value="Unassembled WGS sequence"/>
</dbReference>